<feature type="compositionally biased region" description="Basic and acidic residues" evidence="1">
    <location>
        <begin position="82"/>
        <end position="93"/>
    </location>
</feature>
<comment type="caution">
    <text evidence="2">The sequence shown here is derived from an EMBL/GenBank/DDBJ whole genome shotgun (WGS) entry which is preliminary data.</text>
</comment>
<sequence>MDDEDDILNLQNGGSNVKDEENPWTRHTANLEYQATDPGIRADEMSLRSEVFHQVRREDGSSPRTSSSHQLKRSGGLTITNEDERRKRVKRSELEDFSRPISIKDEFKHHTVDEEQARKALTDAKEKFTPPAGDVDFLKWAAEEIKGRNARDASRLVLFSKTLSIMSGRKANLMAAVQLLRNYAHELFEELSAAEKVRDGLKQRGPRMASYHKQAEQLAMELRNHYSIFFDRVETLSKTADKA</sequence>
<dbReference type="OrthoDB" id="10293895at2759"/>
<gene>
    <name evidence="2" type="ORF">FB567DRAFT_624191</name>
</gene>
<dbReference type="Proteomes" id="UP000813461">
    <property type="component" value="Unassembled WGS sequence"/>
</dbReference>
<evidence type="ECO:0000256" key="1">
    <source>
        <dbReference type="SAM" id="MobiDB-lite"/>
    </source>
</evidence>
<evidence type="ECO:0000313" key="3">
    <source>
        <dbReference type="Proteomes" id="UP000813461"/>
    </source>
</evidence>
<reference evidence="2" key="1">
    <citation type="journal article" date="2021" name="Nat. Commun.">
        <title>Genetic determinants of endophytism in the Arabidopsis root mycobiome.</title>
        <authorList>
            <person name="Mesny F."/>
            <person name="Miyauchi S."/>
            <person name="Thiergart T."/>
            <person name="Pickel B."/>
            <person name="Atanasova L."/>
            <person name="Karlsson M."/>
            <person name="Huettel B."/>
            <person name="Barry K.W."/>
            <person name="Haridas S."/>
            <person name="Chen C."/>
            <person name="Bauer D."/>
            <person name="Andreopoulos W."/>
            <person name="Pangilinan J."/>
            <person name="LaButti K."/>
            <person name="Riley R."/>
            <person name="Lipzen A."/>
            <person name="Clum A."/>
            <person name="Drula E."/>
            <person name="Henrissat B."/>
            <person name="Kohler A."/>
            <person name="Grigoriev I.V."/>
            <person name="Martin F.M."/>
            <person name="Hacquard S."/>
        </authorList>
    </citation>
    <scope>NUCLEOTIDE SEQUENCE</scope>
    <source>
        <strain evidence="2">MPI-SDFR-AT-0120</strain>
    </source>
</reference>
<evidence type="ECO:0000313" key="2">
    <source>
        <dbReference type="EMBL" id="KAH7096016.1"/>
    </source>
</evidence>
<feature type="region of interest" description="Disordered" evidence="1">
    <location>
        <begin position="55"/>
        <end position="93"/>
    </location>
</feature>
<accession>A0A8K0RLJ3</accession>
<organism evidence="2 3">
    <name type="scientific">Paraphoma chrysanthemicola</name>
    <dbReference type="NCBI Taxonomy" id="798071"/>
    <lineage>
        <taxon>Eukaryota</taxon>
        <taxon>Fungi</taxon>
        <taxon>Dikarya</taxon>
        <taxon>Ascomycota</taxon>
        <taxon>Pezizomycotina</taxon>
        <taxon>Dothideomycetes</taxon>
        <taxon>Pleosporomycetidae</taxon>
        <taxon>Pleosporales</taxon>
        <taxon>Pleosporineae</taxon>
        <taxon>Phaeosphaeriaceae</taxon>
        <taxon>Paraphoma</taxon>
    </lineage>
</organism>
<keyword evidence="3" id="KW-1185">Reference proteome</keyword>
<feature type="region of interest" description="Disordered" evidence="1">
    <location>
        <begin position="1"/>
        <end position="42"/>
    </location>
</feature>
<proteinExistence type="predicted"/>
<protein>
    <submittedName>
        <fullName evidence="2">Uncharacterized protein</fullName>
    </submittedName>
</protein>
<name>A0A8K0RLJ3_9PLEO</name>
<dbReference type="EMBL" id="JAGMVJ010000001">
    <property type="protein sequence ID" value="KAH7096016.1"/>
    <property type="molecule type" value="Genomic_DNA"/>
</dbReference>
<dbReference type="AlphaFoldDB" id="A0A8K0RLJ3"/>